<dbReference type="AlphaFoldDB" id="A0AAN5CGU0"/>
<evidence type="ECO:0000313" key="1">
    <source>
        <dbReference type="EMBL" id="GMR43669.1"/>
    </source>
</evidence>
<sequence length="73" mass="8877">IKTTYHLHFQHPVRWNTRLRITIFYITDMIICFNAERRYSSMSMRVRPNIPMIIREFDLILIETINLLLATSH</sequence>
<keyword evidence="2" id="KW-1185">Reference proteome</keyword>
<evidence type="ECO:0000313" key="2">
    <source>
        <dbReference type="Proteomes" id="UP001328107"/>
    </source>
</evidence>
<name>A0AAN5CGU0_9BILA</name>
<proteinExistence type="predicted"/>
<protein>
    <submittedName>
        <fullName evidence="1">Uncharacterized protein</fullName>
    </submittedName>
</protein>
<dbReference type="EMBL" id="BTRK01000003">
    <property type="protein sequence ID" value="GMR43669.1"/>
    <property type="molecule type" value="Genomic_DNA"/>
</dbReference>
<comment type="caution">
    <text evidence="1">The sequence shown here is derived from an EMBL/GenBank/DDBJ whole genome shotgun (WGS) entry which is preliminary data.</text>
</comment>
<organism evidence="1 2">
    <name type="scientific">Pristionchus mayeri</name>
    <dbReference type="NCBI Taxonomy" id="1317129"/>
    <lineage>
        <taxon>Eukaryota</taxon>
        <taxon>Metazoa</taxon>
        <taxon>Ecdysozoa</taxon>
        <taxon>Nematoda</taxon>
        <taxon>Chromadorea</taxon>
        <taxon>Rhabditida</taxon>
        <taxon>Rhabditina</taxon>
        <taxon>Diplogasteromorpha</taxon>
        <taxon>Diplogasteroidea</taxon>
        <taxon>Neodiplogasteridae</taxon>
        <taxon>Pristionchus</taxon>
    </lineage>
</organism>
<dbReference type="Proteomes" id="UP001328107">
    <property type="component" value="Unassembled WGS sequence"/>
</dbReference>
<feature type="non-terminal residue" evidence="1">
    <location>
        <position position="1"/>
    </location>
</feature>
<accession>A0AAN5CGU0</accession>
<reference evidence="2" key="1">
    <citation type="submission" date="2022-10" db="EMBL/GenBank/DDBJ databases">
        <title>Genome assembly of Pristionchus species.</title>
        <authorList>
            <person name="Yoshida K."/>
            <person name="Sommer R.J."/>
        </authorList>
    </citation>
    <scope>NUCLEOTIDE SEQUENCE [LARGE SCALE GENOMIC DNA]</scope>
    <source>
        <strain evidence="2">RS5460</strain>
    </source>
</reference>
<gene>
    <name evidence="1" type="ORF">PMAYCL1PPCAC_13864</name>
</gene>